<evidence type="ECO:0000256" key="4">
    <source>
        <dbReference type="PIRNR" id="PIRNR006078"/>
    </source>
</evidence>
<dbReference type="PANTHER" id="PTHR21599:SF0">
    <property type="entry name" value="GLYCERATE KINASE"/>
    <property type="match status" value="1"/>
</dbReference>
<dbReference type="EC" id="2.7.1.31" evidence="5"/>
<protein>
    <submittedName>
        <fullName evidence="5">Glycerate kinase</fullName>
        <ecNumber evidence="5">2.7.1.31</ecNumber>
    </submittedName>
</protein>
<dbReference type="InterPro" id="IPR036129">
    <property type="entry name" value="Glycerate_kinase_sf"/>
</dbReference>
<gene>
    <name evidence="5" type="ORF">C3B54_11565</name>
</gene>
<organism evidence="5 6">
    <name type="scientific">Pontimonas salivibrio</name>
    <dbReference type="NCBI Taxonomy" id="1159327"/>
    <lineage>
        <taxon>Bacteria</taxon>
        <taxon>Bacillati</taxon>
        <taxon>Actinomycetota</taxon>
        <taxon>Actinomycetes</taxon>
        <taxon>Micrococcales</taxon>
        <taxon>Microbacteriaceae</taxon>
        <taxon>Pontimonas</taxon>
    </lineage>
</organism>
<keyword evidence="3 4" id="KW-0418">Kinase</keyword>
<dbReference type="OrthoDB" id="9774290at2"/>
<dbReference type="PIRSF" id="PIRSF006078">
    <property type="entry name" value="GlxK"/>
    <property type="match status" value="1"/>
</dbReference>
<dbReference type="SUPFAM" id="SSF110738">
    <property type="entry name" value="Glycerate kinase I"/>
    <property type="match status" value="1"/>
</dbReference>
<reference evidence="5 6" key="1">
    <citation type="submission" date="2018-02" db="EMBL/GenBank/DDBJ databases">
        <title>Complete genome of the streamlined marine actinobacterium Pontimonas salivibrio CL-TW6 adapted to coastal planktonic lifestype.</title>
        <authorList>
            <person name="Cho B.C."/>
            <person name="Hardies S.C."/>
            <person name="Jang G.I."/>
            <person name="Hwang C.Y."/>
        </authorList>
    </citation>
    <scope>NUCLEOTIDE SEQUENCE [LARGE SCALE GENOMIC DNA]</scope>
    <source>
        <strain evidence="5 6">CL-TW6</strain>
    </source>
</reference>
<sequence length="355" mass="36058">MANVVIAPDSFKGSRSAIRVAEAIATGWRTVRPSDHLSVLPMADGGEGTLDAIAYATPQATWHHDSVTGPEGSPVEASWLMLPDQTAVLELAQTSGLPLMSAPDPLNATTKGLGELIAIAINRGATGVMIGLGGSATTDAGLGAVEALGATVSKSDAHPTGAIGVTGVDTSGLHQPPVRGITLLSDTTAVMFDAPSVFGPQKGATPDDVRGLEEAFSLLVAHSPQHSTHLTPGSGAAGATAWGLMTFLGATIQDGAAFVADLIGVTEALKSADLVITGEGKFDHTSLRGKVVGHIYGLASATHTRGALLVGTSDDTVLEGWSISRLVDSAPSTEEAIRNPETHLISAAAQLARGY</sequence>
<dbReference type="InterPro" id="IPR018197">
    <property type="entry name" value="Glycerate_kinase_RE-like"/>
</dbReference>
<evidence type="ECO:0000313" key="6">
    <source>
        <dbReference type="Proteomes" id="UP000243077"/>
    </source>
</evidence>
<keyword evidence="6" id="KW-1185">Reference proteome</keyword>
<accession>A0A2L2BPL3</accession>
<dbReference type="EMBL" id="CP026923">
    <property type="protein sequence ID" value="AVG23552.1"/>
    <property type="molecule type" value="Genomic_DNA"/>
</dbReference>
<keyword evidence="2 4" id="KW-0808">Transferase</keyword>
<evidence type="ECO:0000313" key="5">
    <source>
        <dbReference type="EMBL" id="AVG23552.1"/>
    </source>
</evidence>
<dbReference type="InterPro" id="IPR004381">
    <property type="entry name" value="Glycerate_kinase"/>
</dbReference>
<dbReference type="NCBIfam" id="TIGR00045">
    <property type="entry name" value="glycerate kinase"/>
    <property type="match status" value="1"/>
</dbReference>
<dbReference type="GO" id="GO:0008887">
    <property type="term" value="F:glycerate kinase activity"/>
    <property type="evidence" value="ECO:0007669"/>
    <property type="project" value="UniProtKB-UniRule"/>
</dbReference>
<dbReference type="Pfam" id="PF02595">
    <property type="entry name" value="Gly_kinase"/>
    <property type="match status" value="1"/>
</dbReference>
<evidence type="ECO:0000256" key="1">
    <source>
        <dbReference type="ARBA" id="ARBA00006284"/>
    </source>
</evidence>
<comment type="similarity">
    <text evidence="1 4">Belongs to the glycerate kinase type-1 family.</text>
</comment>
<evidence type="ECO:0000256" key="2">
    <source>
        <dbReference type="ARBA" id="ARBA00022679"/>
    </source>
</evidence>
<dbReference type="Proteomes" id="UP000243077">
    <property type="component" value="Chromosome"/>
</dbReference>
<dbReference type="InterPro" id="IPR018193">
    <property type="entry name" value="Glyc_kinase_flavodox-like_fold"/>
</dbReference>
<dbReference type="Gene3D" id="3.90.1510.10">
    <property type="entry name" value="Glycerate kinase, domain 2"/>
    <property type="match status" value="1"/>
</dbReference>
<dbReference type="Gene3D" id="3.40.50.10350">
    <property type="entry name" value="Glycerate kinase, domain 1"/>
    <property type="match status" value="1"/>
</dbReference>
<dbReference type="AlphaFoldDB" id="A0A2L2BPL3"/>
<name>A0A2L2BPL3_9MICO</name>
<dbReference type="PANTHER" id="PTHR21599">
    <property type="entry name" value="GLYCERATE KINASE"/>
    <property type="match status" value="1"/>
</dbReference>
<dbReference type="GO" id="GO:0031388">
    <property type="term" value="P:organic acid phosphorylation"/>
    <property type="evidence" value="ECO:0007669"/>
    <property type="project" value="UniProtKB-UniRule"/>
</dbReference>
<dbReference type="RefSeq" id="WP_104913149.1">
    <property type="nucleotide sequence ID" value="NZ_CP026923.1"/>
</dbReference>
<dbReference type="KEGG" id="psai:C3B54_11565"/>
<proteinExistence type="inferred from homology"/>
<evidence type="ECO:0000256" key="3">
    <source>
        <dbReference type="ARBA" id="ARBA00022777"/>
    </source>
</evidence>